<comment type="caution">
    <text evidence="1">The sequence shown here is derived from an EMBL/GenBank/DDBJ whole genome shotgun (WGS) entry which is preliminary data.</text>
</comment>
<accession>A0A0V0RQE8</accession>
<name>A0A0V0RQE8_9BILA</name>
<evidence type="ECO:0000313" key="1">
    <source>
        <dbReference type="EMBL" id="KRX16718.1"/>
    </source>
</evidence>
<keyword evidence="2" id="KW-1185">Reference proteome</keyword>
<sequence>MDKMDSWIKIKYNYIFPDNALKTVEIFIKMSSGTLIHARSNSRDFHVKNCLFYWRNFNRKPAAIETEMA</sequence>
<evidence type="ECO:0000313" key="2">
    <source>
        <dbReference type="Proteomes" id="UP000054630"/>
    </source>
</evidence>
<reference evidence="1 2" key="1">
    <citation type="submission" date="2015-01" db="EMBL/GenBank/DDBJ databases">
        <title>Evolution of Trichinella species and genotypes.</title>
        <authorList>
            <person name="Korhonen P.K."/>
            <person name="Edoardo P."/>
            <person name="Giuseppe L.R."/>
            <person name="Gasser R.B."/>
        </authorList>
    </citation>
    <scope>NUCLEOTIDE SEQUENCE [LARGE SCALE GENOMIC DNA]</scope>
    <source>
        <strain evidence="1">ISS37</strain>
    </source>
</reference>
<dbReference type="AlphaFoldDB" id="A0A0V0RQE8"/>
<protein>
    <submittedName>
        <fullName evidence="1">Uncharacterized protein</fullName>
    </submittedName>
</protein>
<gene>
    <name evidence="1" type="ORF">T07_1492</name>
</gene>
<dbReference type="Proteomes" id="UP000054630">
    <property type="component" value="Unassembled WGS sequence"/>
</dbReference>
<proteinExistence type="predicted"/>
<dbReference type="EMBL" id="JYDL01000101">
    <property type="protein sequence ID" value="KRX16718.1"/>
    <property type="molecule type" value="Genomic_DNA"/>
</dbReference>
<organism evidence="1 2">
    <name type="scientific">Trichinella nelsoni</name>
    <dbReference type="NCBI Taxonomy" id="6336"/>
    <lineage>
        <taxon>Eukaryota</taxon>
        <taxon>Metazoa</taxon>
        <taxon>Ecdysozoa</taxon>
        <taxon>Nematoda</taxon>
        <taxon>Enoplea</taxon>
        <taxon>Dorylaimia</taxon>
        <taxon>Trichinellida</taxon>
        <taxon>Trichinellidae</taxon>
        <taxon>Trichinella</taxon>
    </lineage>
</organism>